<evidence type="ECO:0000313" key="14">
    <source>
        <dbReference type="Proteomes" id="UP001162060"/>
    </source>
</evidence>
<evidence type="ECO:0000259" key="10">
    <source>
        <dbReference type="PROSITE" id="PS51059"/>
    </source>
</evidence>
<dbReference type="GO" id="GO:0003950">
    <property type="term" value="F:NAD+ poly-ADP-ribosyltransferase activity"/>
    <property type="evidence" value="ECO:0007669"/>
    <property type="project" value="UniProtKB-UniRule"/>
</dbReference>
<dbReference type="Pfam" id="PF00644">
    <property type="entry name" value="PARP"/>
    <property type="match status" value="1"/>
</dbReference>
<evidence type="ECO:0000259" key="11">
    <source>
        <dbReference type="PROSITE" id="PS51060"/>
    </source>
</evidence>
<dbReference type="Gene3D" id="1.20.142.10">
    <property type="entry name" value="Poly(ADP-ribose) polymerase, regulatory domain"/>
    <property type="match status" value="1"/>
</dbReference>
<dbReference type="GO" id="GO:0070212">
    <property type="term" value="P:protein poly-ADP-ribosylation"/>
    <property type="evidence" value="ECO:0007669"/>
    <property type="project" value="TreeGrafter"/>
</dbReference>
<protein>
    <recommendedName>
        <fullName evidence="8">Poly [ADP-ribose] polymerase</fullName>
        <shortName evidence="8">PARP</shortName>
        <ecNumber evidence="8">2.4.2.-</ecNumber>
    </recommendedName>
</protein>
<feature type="domain" description="PARP catalytic" evidence="10">
    <location>
        <begin position="327"/>
        <end position="529"/>
    </location>
</feature>
<dbReference type="Proteomes" id="UP001162060">
    <property type="component" value="Unassembled WGS sequence"/>
</dbReference>
<evidence type="ECO:0000256" key="1">
    <source>
        <dbReference type="ARBA" id="ARBA00004123"/>
    </source>
</evidence>
<dbReference type="AlphaFoldDB" id="A0AAV1V8A0"/>
<dbReference type="GO" id="GO:0005730">
    <property type="term" value="C:nucleolus"/>
    <property type="evidence" value="ECO:0007669"/>
    <property type="project" value="TreeGrafter"/>
</dbReference>
<comment type="catalytic activity">
    <reaction evidence="7">
        <text>NAD(+) + (ADP-D-ribosyl)n-acceptor = nicotinamide + (ADP-D-ribosyl)n+1-acceptor + H(+).</text>
        <dbReference type="EC" id="2.4.2.30"/>
    </reaction>
</comment>
<reference evidence="13" key="1">
    <citation type="submission" date="2024-01" db="EMBL/GenBank/DDBJ databases">
        <authorList>
            <person name="Webb A."/>
        </authorList>
    </citation>
    <scope>NUCLEOTIDE SEQUENCE</scope>
    <source>
        <strain evidence="13">Pm1</strain>
    </source>
</reference>
<dbReference type="InterPro" id="IPR050800">
    <property type="entry name" value="ARTD/PARP"/>
</dbReference>
<dbReference type="CDD" id="cd07997">
    <property type="entry name" value="WGR_PARP"/>
    <property type="match status" value="1"/>
</dbReference>
<dbReference type="SMART" id="SM00773">
    <property type="entry name" value="WGR"/>
    <property type="match status" value="1"/>
</dbReference>
<dbReference type="SUPFAM" id="SSF56399">
    <property type="entry name" value="ADP-ribosylation"/>
    <property type="match status" value="1"/>
</dbReference>
<dbReference type="Gene3D" id="2.20.140.10">
    <property type="entry name" value="WGR domain"/>
    <property type="match status" value="1"/>
</dbReference>
<dbReference type="SUPFAM" id="SSF142921">
    <property type="entry name" value="WGR domain-like"/>
    <property type="match status" value="1"/>
</dbReference>
<comment type="subcellular location">
    <subcellularLocation>
        <location evidence="1">Nucleus</location>
    </subcellularLocation>
</comment>
<keyword evidence="5 8" id="KW-0520">NAD</keyword>
<dbReference type="EC" id="2.4.2.-" evidence="8"/>
<dbReference type="Gene3D" id="3.90.228.10">
    <property type="match status" value="1"/>
</dbReference>
<evidence type="ECO:0000256" key="4">
    <source>
        <dbReference type="ARBA" id="ARBA00022695"/>
    </source>
</evidence>
<dbReference type="PROSITE" id="PS51059">
    <property type="entry name" value="PARP_CATALYTIC"/>
    <property type="match status" value="1"/>
</dbReference>
<feature type="region of interest" description="Disordered" evidence="9">
    <location>
        <begin position="230"/>
        <end position="254"/>
    </location>
</feature>
<dbReference type="Pfam" id="PF02877">
    <property type="entry name" value="PARP_reg"/>
    <property type="match status" value="1"/>
</dbReference>
<evidence type="ECO:0000256" key="3">
    <source>
        <dbReference type="ARBA" id="ARBA00022679"/>
    </source>
</evidence>
<evidence type="ECO:0000256" key="6">
    <source>
        <dbReference type="ARBA" id="ARBA00023242"/>
    </source>
</evidence>
<evidence type="ECO:0000256" key="7">
    <source>
        <dbReference type="ARBA" id="ARBA00033987"/>
    </source>
</evidence>
<evidence type="ECO:0000256" key="5">
    <source>
        <dbReference type="ARBA" id="ARBA00023027"/>
    </source>
</evidence>
<evidence type="ECO:0000256" key="9">
    <source>
        <dbReference type="SAM" id="MobiDB-lite"/>
    </source>
</evidence>
<dbReference type="InterPro" id="IPR036930">
    <property type="entry name" value="WGR_dom_sf"/>
</dbReference>
<dbReference type="PANTHER" id="PTHR10459:SF60">
    <property type="entry name" value="POLY [ADP-RIBOSE] POLYMERASE 2"/>
    <property type="match status" value="1"/>
</dbReference>
<keyword evidence="3 8" id="KW-0808">Transferase</keyword>
<dbReference type="CDD" id="cd01437">
    <property type="entry name" value="parp_like"/>
    <property type="match status" value="1"/>
</dbReference>
<organism evidence="13 14">
    <name type="scientific">Peronospora matthiolae</name>
    <dbReference type="NCBI Taxonomy" id="2874970"/>
    <lineage>
        <taxon>Eukaryota</taxon>
        <taxon>Sar</taxon>
        <taxon>Stramenopiles</taxon>
        <taxon>Oomycota</taxon>
        <taxon>Peronosporomycetes</taxon>
        <taxon>Peronosporales</taxon>
        <taxon>Peronosporaceae</taxon>
        <taxon>Peronospora</taxon>
    </lineage>
</organism>
<proteinExistence type="predicted"/>
<dbReference type="GO" id="GO:0016779">
    <property type="term" value="F:nucleotidyltransferase activity"/>
    <property type="evidence" value="ECO:0007669"/>
    <property type="project" value="UniProtKB-KW"/>
</dbReference>
<keyword evidence="6" id="KW-0539">Nucleus</keyword>
<comment type="caution">
    <text evidence="13">The sequence shown here is derived from an EMBL/GenBank/DDBJ whole genome shotgun (WGS) entry which is preliminary data.</text>
</comment>
<keyword evidence="4" id="KW-0548">Nucleotidyltransferase</keyword>
<dbReference type="PROSITE" id="PS51977">
    <property type="entry name" value="WGR"/>
    <property type="match status" value="1"/>
</dbReference>
<sequence>MCNGSQDDSEASQLLNLGMLRKDRVDPECRCNTDAELYRDANGIRWSFMLNLTNISYGSYGNNKFYMGQLILDRGSFRVFRKWGRVGATSPQSQTEYFDSLQDAERSFQKVFKAKSGNKWPLTEPFVHKNGKYFLVELDDGAMEADVKEASEANEEVASKLPKQVQEIIQLICDPEAVAQEMARLNVDLTRFPLGKLSKAQISQGYEILQRISAVVEEIEELTTTPVQVKATKAGSKSRRKRKAKAKGPVATTRQSLTRLRDDLKALSSEFYSLIPQDFGRALPSVIATMADVKVKLELLEVLSNLEISQMLRKESSSKALAEAAMHPLDRHYNKLNTHMEPLSKHEREFQLIEKFVNKTNAGSKTSIRSILRIARPDEDSHKEVLRSLDNHKLLWHGSRLLNYFGKGLYFADTLAKSATYCCTSSRNPTAILLLADVALGTPYPVRSGELLDYERVKYELGCDSTHGLGRITPAEHEFETLKDGVVVPAGTLTPANGKQQLLYNEFIVYRREQVQLRYLVALNYHHVV</sequence>
<dbReference type="InterPro" id="IPR036616">
    <property type="entry name" value="Poly(ADP-ribose)pol_reg_dom_sf"/>
</dbReference>
<dbReference type="GO" id="GO:1990404">
    <property type="term" value="F:NAD+-protein mono-ADP-ribosyltransferase activity"/>
    <property type="evidence" value="ECO:0007669"/>
    <property type="project" value="TreeGrafter"/>
</dbReference>
<dbReference type="InterPro" id="IPR004102">
    <property type="entry name" value="Poly(ADP-ribose)pol_reg_dom"/>
</dbReference>
<dbReference type="PANTHER" id="PTHR10459">
    <property type="entry name" value="DNA LIGASE"/>
    <property type="match status" value="1"/>
</dbReference>
<dbReference type="InterPro" id="IPR008893">
    <property type="entry name" value="WGR_domain"/>
</dbReference>
<evidence type="ECO:0000313" key="13">
    <source>
        <dbReference type="EMBL" id="CAK7941993.1"/>
    </source>
</evidence>
<dbReference type="GO" id="GO:0006302">
    <property type="term" value="P:double-strand break repair"/>
    <property type="evidence" value="ECO:0007669"/>
    <property type="project" value="TreeGrafter"/>
</dbReference>
<feature type="compositionally biased region" description="Basic residues" evidence="9">
    <location>
        <begin position="236"/>
        <end position="246"/>
    </location>
</feature>
<dbReference type="SUPFAM" id="SSF47587">
    <property type="entry name" value="Domain of poly(ADP-ribose) polymerase"/>
    <property type="match status" value="1"/>
</dbReference>
<name>A0AAV1V8A0_9STRA</name>
<evidence type="ECO:0000256" key="8">
    <source>
        <dbReference type="RuleBase" id="RU362114"/>
    </source>
</evidence>
<accession>A0AAV1V8A0</accession>
<feature type="domain" description="PARP alpha-helical" evidence="11">
    <location>
        <begin position="158"/>
        <end position="314"/>
    </location>
</feature>
<evidence type="ECO:0000256" key="2">
    <source>
        <dbReference type="ARBA" id="ARBA00022676"/>
    </source>
</evidence>
<gene>
    <name evidence="13" type="ORF">PM001_LOCUS27143</name>
</gene>
<dbReference type="InterPro" id="IPR012317">
    <property type="entry name" value="Poly(ADP-ribose)pol_cat_dom"/>
</dbReference>
<dbReference type="Pfam" id="PF05406">
    <property type="entry name" value="WGR"/>
    <property type="match status" value="1"/>
</dbReference>
<keyword evidence="2 8" id="KW-0328">Glycosyltransferase</keyword>
<dbReference type="EMBL" id="CAKLBY020000267">
    <property type="protein sequence ID" value="CAK7941993.1"/>
    <property type="molecule type" value="Genomic_DNA"/>
</dbReference>
<evidence type="ECO:0000259" key="12">
    <source>
        <dbReference type="PROSITE" id="PS51977"/>
    </source>
</evidence>
<feature type="domain" description="WGR" evidence="12">
    <location>
        <begin position="34"/>
        <end position="133"/>
    </location>
</feature>
<dbReference type="PROSITE" id="PS51060">
    <property type="entry name" value="PARP_ALPHA_HD"/>
    <property type="match status" value="1"/>
</dbReference>